<dbReference type="InterPro" id="IPR036259">
    <property type="entry name" value="MFS_trans_sf"/>
</dbReference>
<keyword evidence="2" id="KW-0813">Transport</keyword>
<dbReference type="EMBL" id="CP091430">
    <property type="protein sequence ID" value="UVI30853.1"/>
    <property type="molecule type" value="Genomic_DNA"/>
</dbReference>
<protein>
    <submittedName>
        <fullName evidence="9">MFS transporter</fullName>
    </submittedName>
</protein>
<dbReference type="Proteomes" id="UP001057877">
    <property type="component" value="Chromosome"/>
</dbReference>
<evidence type="ECO:0000256" key="6">
    <source>
        <dbReference type="ARBA" id="ARBA00023136"/>
    </source>
</evidence>
<dbReference type="PRINTS" id="PR01035">
    <property type="entry name" value="TCRTETA"/>
</dbReference>
<feature type="transmembrane region" description="Helical" evidence="7">
    <location>
        <begin position="12"/>
        <end position="37"/>
    </location>
</feature>
<dbReference type="CDD" id="cd17325">
    <property type="entry name" value="MFS_MdtG_SLC18_like"/>
    <property type="match status" value="1"/>
</dbReference>
<keyword evidence="4 7" id="KW-0812">Transmembrane</keyword>
<evidence type="ECO:0000256" key="7">
    <source>
        <dbReference type="SAM" id="Phobius"/>
    </source>
</evidence>
<feature type="transmembrane region" description="Helical" evidence="7">
    <location>
        <begin position="365"/>
        <end position="383"/>
    </location>
</feature>
<dbReference type="Gene3D" id="1.20.1250.20">
    <property type="entry name" value="MFS general substrate transporter like domains"/>
    <property type="match status" value="2"/>
</dbReference>
<feature type="transmembrane region" description="Helical" evidence="7">
    <location>
        <begin position="49"/>
        <end position="72"/>
    </location>
</feature>
<evidence type="ECO:0000313" key="9">
    <source>
        <dbReference type="EMBL" id="UVI30853.1"/>
    </source>
</evidence>
<dbReference type="PANTHER" id="PTHR23517">
    <property type="entry name" value="RESISTANCE PROTEIN MDTM, PUTATIVE-RELATED-RELATED"/>
    <property type="match status" value="1"/>
</dbReference>
<evidence type="ECO:0000256" key="5">
    <source>
        <dbReference type="ARBA" id="ARBA00022989"/>
    </source>
</evidence>
<dbReference type="PANTHER" id="PTHR23517:SF3">
    <property type="entry name" value="INTEGRAL MEMBRANE TRANSPORT PROTEIN"/>
    <property type="match status" value="1"/>
</dbReference>
<sequence>MSRIGNRWFGPEIVLFSVILFFVEFVRGASLISFLPIFGQKTLGLNFDIIGIAITAHYLTDTVLKMGIGYLLDRFSIRFVVHTGLLASLAGIFLLQFAFQPWLFIVAAALYGVGISPIWIVCLTKVSEENRATQMGFLYTIWLVGLGSGPIICNIVLDYSTPLTYYSLLSLSLLCWILSLFISNRKTRAVTTLPLREQLVILGDRLRHMKLLLPGMILQTAGAGMLVPILPSFAENKLGMTGAQYSLLLLAGGACTAIGLIPFGRLSDKLGGKKWFLVLGFVLIAAALFGLSLEPPLWESMLLAAVLGLSYASLLPAWNALLAAYVPPQQSGLGWGIFSTVEGVGGMIGPVIGGVMASHMGESAVVWYAALMYGLIGLFYIWFPFRVFADNASPTK</sequence>
<dbReference type="InterPro" id="IPR001958">
    <property type="entry name" value="Tet-R_TetA/multi-R_MdtG-like"/>
</dbReference>
<feature type="transmembrane region" description="Helical" evidence="7">
    <location>
        <begin position="305"/>
        <end position="326"/>
    </location>
</feature>
<evidence type="ECO:0000256" key="3">
    <source>
        <dbReference type="ARBA" id="ARBA00022475"/>
    </source>
</evidence>
<keyword evidence="6 7" id="KW-0472">Membrane</keyword>
<evidence type="ECO:0000313" key="10">
    <source>
        <dbReference type="Proteomes" id="UP001057877"/>
    </source>
</evidence>
<evidence type="ECO:0000259" key="8">
    <source>
        <dbReference type="PROSITE" id="PS50850"/>
    </source>
</evidence>
<feature type="transmembrane region" description="Helical" evidence="7">
    <location>
        <begin position="275"/>
        <end position="293"/>
    </location>
</feature>
<feature type="transmembrane region" description="Helical" evidence="7">
    <location>
        <begin position="211"/>
        <end position="230"/>
    </location>
</feature>
<feature type="transmembrane region" description="Helical" evidence="7">
    <location>
        <begin position="79"/>
        <end position="98"/>
    </location>
</feature>
<dbReference type="Pfam" id="PF07690">
    <property type="entry name" value="MFS_1"/>
    <property type="match status" value="2"/>
</dbReference>
<proteinExistence type="predicted"/>
<reference evidence="9" key="1">
    <citation type="submission" date="2022-01" db="EMBL/GenBank/DDBJ databases">
        <title>Paenibacillus spongiae sp. nov., isolated from marine sponge.</title>
        <authorList>
            <person name="Li Z."/>
            <person name="Zhang M."/>
        </authorList>
    </citation>
    <scope>NUCLEOTIDE SEQUENCE</scope>
    <source>
        <strain evidence="9">PHS-Z3</strain>
    </source>
</reference>
<evidence type="ECO:0000256" key="2">
    <source>
        <dbReference type="ARBA" id="ARBA00022448"/>
    </source>
</evidence>
<dbReference type="PROSITE" id="PS50850">
    <property type="entry name" value="MFS"/>
    <property type="match status" value="2"/>
</dbReference>
<accession>A0ABY5SF10</accession>
<dbReference type="RefSeq" id="WP_258386916.1">
    <property type="nucleotide sequence ID" value="NZ_CP091430.1"/>
</dbReference>
<dbReference type="InterPro" id="IPR011701">
    <property type="entry name" value="MFS"/>
</dbReference>
<organism evidence="9 10">
    <name type="scientific">Paenibacillus spongiae</name>
    <dbReference type="NCBI Taxonomy" id="2909671"/>
    <lineage>
        <taxon>Bacteria</taxon>
        <taxon>Bacillati</taxon>
        <taxon>Bacillota</taxon>
        <taxon>Bacilli</taxon>
        <taxon>Bacillales</taxon>
        <taxon>Paenibacillaceae</taxon>
        <taxon>Paenibacillus</taxon>
    </lineage>
</organism>
<feature type="domain" description="Major facilitator superfamily (MFS) profile" evidence="8">
    <location>
        <begin position="1"/>
        <end position="187"/>
    </location>
</feature>
<feature type="domain" description="Major facilitator superfamily (MFS) profile" evidence="8">
    <location>
        <begin position="208"/>
        <end position="396"/>
    </location>
</feature>
<feature type="transmembrane region" description="Helical" evidence="7">
    <location>
        <begin position="242"/>
        <end position="263"/>
    </location>
</feature>
<gene>
    <name evidence="9" type="ORF">L1F29_02955</name>
</gene>
<feature type="transmembrane region" description="Helical" evidence="7">
    <location>
        <begin position="136"/>
        <end position="157"/>
    </location>
</feature>
<keyword evidence="5 7" id="KW-1133">Transmembrane helix</keyword>
<dbReference type="SUPFAM" id="SSF103473">
    <property type="entry name" value="MFS general substrate transporter"/>
    <property type="match status" value="1"/>
</dbReference>
<feature type="transmembrane region" description="Helical" evidence="7">
    <location>
        <begin position="333"/>
        <end position="353"/>
    </location>
</feature>
<feature type="transmembrane region" description="Helical" evidence="7">
    <location>
        <begin position="163"/>
        <end position="182"/>
    </location>
</feature>
<comment type="subcellular location">
    <subcellularLocation>
        <location evidence="1">Cell membrane</location>
        <topology evidence="1">Multi-pass membrane protein</topology>
    </subcellularLocation>
</comment>
<keyword evidence="3" id="KW-1003">Cell membrane</keyword>
<feature type="transmembrane region" description="Helical" evidence="7">
    <location>
        <begin position="104"/>
        <end position="124"/>
    </location>
</feature>
<dbReference type="InterPro" id="IPR050171">
    <property type="entry name" value="MFS_Transporters"/>
</dbReference>
<dbReference type="InterPro" id="IPR020846">
    <property type="entry name" value="MFS_dom"/>
</dbReference>
<evidence type="ECO:0000256" key="1">
    <source>
        <dbReference type="ARBA" id="ARBA00004651"/>
    </source>
</evidence>
<keyword evidence="10" id="KW-1185">Reference proteome</keyword>
<evidence type="ECO:0000256" key="4">
    <source>
        <dbReference type="ARBA" id="ARBA00022692"/>
    </source>
</evidence>
<name>A0ABY5SF10_9BACL</name>